<dbReference type="GO" id="GO:0006493">
    <property type="term" value="P:protein O-linked glycosylation"/>
    <property type="evidence" value="ECO:0007669"/>
    <property type="project" value="TreeGrafter"/>
</dbReference>
<evidence type="ECO:0000256" key="5">
    <source>
        <dbReference type="ARBA" id="ARBA00022968"/>
    </source>
</evidence>
<evidence type="ECO:0000256" key="6">
    <source>
        <dbReference type="ARBA" id="ARBA00022989"/>
    </source>
</evidence>
<proteinExistence type="inferred from homology"/>
<dbReference type="CDD" id="cd02510">
    <property type="entry name" value="pp-GalNAc-T"/>
    <property type="match status" value="1"/>
</dbReference>
<evidence type="ECO:0000313" key="13">
    <source>
        <dbReference type="EMBL" id="GMR42414.1"/>
    </source>
</evidence>
<dbReference type="GO" id="GO:0005794">
    <property type="term" value="C:Golgi apparatus"/>
    <property type="evidence" value="ECO:0007669"/>
    <property type="project" value="TreeGrafter"/>
</dbReference>
<dbReference type="GO" id="GO:0004653">
    <property type="term" value="F:polypeptide N-acetylgalactosaminyltransferase activity"/>
    <property type="evidence" value="ECO:0007669"/>
    <property type="project" value="TreeGrafter"/>
</dbReference>
<gene>
    <name evidence="13" type="ORF">PMAYCL1PPCAC_12609</name>
</gene>
<keyword evidence="7" id="KW-0472">Membrane</keyword>
<feature type="signal peptide" evidence="11">
    <location>
        <begin position="1"/>
        <end position="22"/>
    </location>
</feature>
<evidence type="ECO:0000256" key="8">
    <source>
        <dbReference type="ARBA" id="ARBA00023157"/>
    </source>
</evidence>
<dbReference type="EMBL" id="BTRK01000003">
    <property type="protein sequence ID" value="GMR42414.1"/>
    <property type="molecule type" value="Genomic_DNA"/>
</dbReference>
<comment type="similarity">
    <text evidence="3">Belongs to the glycosyltransferase 2 family. GalNAc-T subfamily.</text>
</comment>
<dbReference type="Gene3D" id="3.90.550.10">
    <property type="entry name" value="Spore Coat Polysaccharide Biosynthesis Protein SpsA, Chain A"/>
    <property type="match status" value="1"/>
</dbReference>
<reference evidence="14" key="1">
    <citation type="submission" date="2022-10" db="EMBL/GenBank/DDBJ databases">
        <title>Genome assembly of Pristionchus species.</title>
        <authorList>
            <person name="Yoshida K."/>
            <person name="Sommer R.J."/>
        </authorList>
    </citation>
    <scope>NUCLEOTIDE SEQUENCE [LARGE SCALE GENOMIC DNA]</scope>
    <source>
        <strain evidence="14">RS5460</strain>
    </source>
</reference>
<dbReference type="Pfam" id="PF00535">
    <property type="entry name" value="Glycos_transf_2"/>
    <property type="match status" value="1"/>
</dbReference>
<feature type="chain" id="PRO_5042886947" description="Glycosyltransferase 2-like domain-containing protein" evidence="11">
    <location>
        <begin position="23"/>
        <end position="431"/>
    </location>
</feature>
<dbReference type="Proteomes" id="UP001328107">
    <property type="component" value="Unassembled WGS sequence"/>
</dbReference>
<evidence type="ECO:0000256" key="2">
    <source>
        <dbReference type="ARBA" id="ARBA00004922"/>
    </source>
</evidence>
<dbReference type="InterPro" id="IPR045885">
    <property type="entry name" value="GalNAc-T"/>
</dbReference>
<sequence length="431" mass="49734">FRMFLSRVFFLALCVGVAIVVSEEAKEEKGEEKPQLPYCKHVDPYKDLAAWHKVNNNGCNATSNVDKMEEEEKERKKWGEKKFAFDMVASDKIGPKRDNGVKAHELCAKEEYDAKYSVSIVVIFHNEALSVILRMIQGIFDRTPADLLKQIVIFDDASEAECKIHEKISEYAKIAGWDESKLTIKRQEYRLGLIKAKVRASRLATADVIIFFDSHCEVTDNWLPPLLQPIKEDPKSVVLPIVDMIHPATFEYSGVMISKGGFDWGLNFKWDYLPWSYFDTPENHVKPFKSPAMSGGLLAVKRDYFKQLGEYDEGMEIWGAENIELSLRVWMCGGRVLVAPCSRIGHVFRMWRPYKGKAGMDTNLYNSVRVAETWLGEYKEKYYKTRSNSKGMDFGDIGDRMELKENLKCKDMKWFVENVYPELLPKRHDEL</sequence>
<evidence type="ECO:0000256" key="7">
    <source>
        <dbReference type="ARBA" id="ARBA00023136"/>
    </source>
</evidence>
<evidence type="ECO:0000256" key="3">
    <source>
        <dbReference type="ARBA" id="ARBA00005680"/>
    </source>
</evidence>
<keyword evidence="5" id="KW-0735">Signal-anchor</keyword>
<dbReference type="SUPFAM" id="SSF53448">
    <property type="entry name" value="Nucleotide-diphospho-sugar transferases"/>
    <property type="match status" value="1"/>
</dbReference>
<comment type="subcellular location">
    <subcellularLocation>
        <location evidence="10">Endomembrane system</location>
        <topology evidence="10">Single-pass membrane protein</topology>
    </subcellularLocation>
    <subcellularLocation>
        <location evidence="1">Membrane</location>
        <topology evidence="1">Single-pass type II membrane protein</topology>
    </subcellularLocation>
</comment>
<dbReference type="InterPro" id="IPR001173">
    <property type="entry name" value="Glyco_trans_2-like"/>
</dbReference>
<dbReference type="AlphaFoldDB" id="A0AAN4ZM63"/>
<keyword evidence="14" id="KW-1185">Reference proteome</keyword>
<evidence type="ECO:0000259" key="12">
    <source>
        <dbReference type="Pfam" id="PF00535"/>
    </source>
</evidence>
<keyword evidence="9" id="KW-0325">Glycoprotein</keyword>
<protein>
    <recommendedName>
        <fullName evidence="12">Glycosyltransferase 2-like domain-containing protein</fullName>
    </recommendedName>
</protein>
<evidence type="ECO:0000256" key="4">
    <source>
        <dbReference type="ARBA" id="ARBA00022692"/>
    </source>
</evidence>
<accession>A0AAN4ZM63</accession>
<keyword evidence="4" id="KW-0812">Transmembrane</keyword>
<dbReference type="GO" id="GO:0016020">
    <property type="term" value="C:membrane"/>
    <property type="evidence" value="ECO:0007669"/>
    <property type="project" value="UniProtKB-SubCell"/>
</dbReference>
<evidence type="ECO:0000256" key="11">
    <source>
        <dbReference type="SAM" id="SignalP"/>
    </source>
</evidence>
<evidence type="ECO:0000313" key="14">
    <source>
        <dbReference type="Proteomes" id="UP001328107"/>
    </source>
</evidence>
<feature type="domain" description="Glycosyltransferase 2-like" evidence="12">
    <location>
        <begin position="119"/>
        <end position="308"/>
    </location>
</feature>
<dbReference type="PANTHER" id="PTHR11675">
    <property type="entry name" value="N-ACETYLGALACTOSAMINYLTRANSFERASE"/>
    <property type="match status" value="1"/>
</dbReference>
<evidence type="ECO:0000256" key="9">
    <source>
        <dbReference type="ARBA" id="ARBA00023180"/>
    </source>
</evidence>
<organism evidence="13 14">
    <name type="scientific">Pristionchus mayeri</name>
    <dbReference type="NCBI Taxonomy" id="1317129"/>
    <lineage>
        <taxon>Eukaryota</taxon>
        <taxon>Metazoa</taxon>
        <taxon>Ecdysozoa</taxon>
        <taxon>Nematoda</taxon>
        <taxon>Chromadorea</taxon>
        <taxon>Rhabditida</taxon>
        <taxon>Rhabditina</taxon>
        <taxon>Diplogasteromorpha</taxon>
        <taxon>Diplogasteroidea</taxon>
        <taxon>Neodiplogasteridae</taxon>
        <taxon>Pristionchus</taxon>
    </lineage>
</organism>
<dbReference type="PANTHER" id="PTHR11675:SF116">
    <property type="entry name" value="N-ACETYLGALACTOSAMINYLTRANSFERASE 8-RELATED"/>
    <property type="match status" value="1"/>
</dbReference>
<name>A0AAN4ZM63_9BILA</name>
<feature type="non-terminal residue" evidence="13">
    <location>
        <position position="1"/>
    </location>
</feature>
<keyword evidence="11" id="KW-0732">Signal</keyword>
<keyword evidence="6" id="KW-1133">Transmembrane helix</keyword>
<dbReference type="GO" id="GO:0008593">
    <property type="term" value="P:regulation of Notch signaling pathway"/>
    <property type="evidence" value="ECO:0007669"/>
    <property type="project" value="TreeGrafter"/>
</dbReference>
<comment type="caution">
    <text evidence="13">The sequence shown here is derived from an EMBL/GenBank/DDBJ whole genome shotgun (WGS) entry which is preliminary data.</text>
</comment>
<keyword evidence="8" id="KW-1015">Disulfide bond</keyword>
<evidence type="ECO:0000256" key="1">
    <source>
        <dbReference type="ARBA" id="ARBA00004606"/>
    </source>
</evidence>
<evidence type="ECO:0000256" key="10">
    <source>
        <dbReference type="ARBA" id="ARBA00037847"/>
    </source>
</evidence>
<comment type="pathway">
    <text evidence="2">Protein modification; protein glycosylation.</text>
</comment>
<dbReference type="InterPro" id="IPR029044">
    <property type="entry name" value="Nucleotide-diphossugar_trans"/>
</dbReference>
<dbReference type="GO" id="GO:0005112">
    <property type="term" value="F:Notch binding"/>
    <property type="evidence" value="ECO:0007669"/>
    <property type="project" value="TreeGrafter"/>
</dbReference>